<dbReference type="RefSeq" id="WP_101267877.1">
    <property type="nucleotide sequence ID" value="NZ_NWTK01000009.1"/>
</dbReference>
<feature type="transmembrane region" description="Helical" evidence="6">
    <location>
        <begin position="73"/>
        <end position="90"/>
    </location>
</feature>
<evidence type="ECO:0000256" key="5">
    <source>
        <dbReference type="ARBA" id="ARBA00023136"/>
    </source>
</evidence>
<name>A0A2N3KS21_9PROT</name>
<sequence>MPFDALGPLFLFTLISAISPGGATTLATASGLQYGLVRSIPMIAGIAFGMASLAAGASAGLASLVLASPTLHLVLKVAGTGYLLWLALVIARSGRPKQRGDLVRPISFFGGMGLLWLNPKGWAMTMGAAASFSALFTTPISLASWLSLAFGLSAIISLTLWCSTGMFLARLLKTDRQWKALNIFLGLLLAASIVPIWLI</sequence>
<accession>A0A2N3KS21</accession>
<evidence type="ECO:0000256" key="3">
    <source>
        <dbReference type="ARBA" id="ARBA00022692"/>
    </source>
</evidence>
<evidence type="ECO:0000256" key="2">
    <source>
        <dbReference type="ARBA" id="ARBA00022475"/>
    </source>
</evidence>
<comment type="caution">
    <text evidence="7">The sequence shown here is derived from an EMBL/GenBank/DDBJ whole genome shotgun (WGS) entry which is preliminary data.</text>
</comment>
<dbReference type="EMBL" id="NWTK01000009">
    <property type="protein sequence ID" value="PKR53354.1"/>
    <property type="molecule type" value="Genomic_DNA"/>
</dbReference>
<protein>
    <submittedName>
        <fullName evidence="7">Amino acid transporter</fullName>
    </submittedName>
</protein>
<feature type="transmembrane region" description="Helical" evidence="6">
    <location>
        <begin position="180"/>
        <end position="198"/>
    </location>
</feature>
<dbReference type="GO" id="GO:0015171">
    <property type="term" value="F:amino acid transmembrane transporter activity"/>
    <property type="evidence" value="ECO:0007669"/>
    <property type="project" value="TreeGrafter"/>
</dbReference>
<organism evidence="7 8">
    <name type="scientific">Thalassospira marina</name>
    <dbReference type="NCBI Taxonomy" id="2048283"/>
    <lineage>
        <taxon>Bacteria</taxon>
        <taxon>Pseudomonadati</taxon>
        <taxon>Pseudomonadota</taxon>
        <taxon>Alphaproteobacteria</taxon>
        <taxon>Rhodospirillales</taxon>
        <taxon>Thalassospiraceae</taxon>
        <taxon>Thalassospira</taxon>
    </lineage>
</organism>
<gene>
    <name evidence="7" type="ORF">COO20_14765</name>
</gene>
<feature type="transmembrane region" description="Helical" evidence="6">
    <location>
        <begin position="40"/>
        <end position="67"/>
    </location>
</feature>
<dbReference type="AlphaFoldDB" id="A0A2N3KS21"/>
<proteinExistence type="predicted"/>
<reference evidence="7 8" key="1">
    <citation type="submission" date="2017-09" db="EMBL/GenBank/DDBJ databases">
        <title>Biodiversity and function of Thalassospira species in the particle-attached aromatic-hydrocarbon-degrading consortia from the surface seawater of the South China Sea.</title>
        <authorList>
            <person name="Dong C."/>
            <person name="Liu R."/>
            <person name="Shao Z."/>
        </authorList>
    </citation>
    <scope>NUCLEOTIDE SEQUENCE [LARGE SCALE GENOMIC DNA]</scope>
    <source>
        <strain evidence="7 8">CSC1P2</strain>
    </source>
</reference>
<feature type="transmembrane region" description="Helical" evidence="6">
    <location>
        <begin position="142"/>
        <end position="168"/>
    </location>
</feature>
<comment type="subcellular location">
    <subcellularLocation>
        <location evidence="1">Cell membrane</location>
        <topology evidence="1">Multi-pass membrane protein</topology>
    </subcellularLocation>
</comment>
<dbReference type="Proteomes" id="UP000233597">
    <property type="component" value="Unassembled WGS sequence"/>
</dbReference>
<dbReference type="PANTHER" id="PTHR30086:SF20">
    <property type="entry name" value="ARGININE EXPORTER PROTEIN ARGO-RELATED"/>
    <property type="match status" value="1"/>
</dbReference>
<evidence type="ECO:0000256" key="6">
    <source>
        <dbReference type="SAM" id="Phobius"/>
    </source>
</evidence>
<keyword evidence="5 6" id="KW-0472">Membrane</keyword>
<dbReference type="PANTHER" id="PTHR30086">
    <property type="entry name" value="ARGININE EXPORTER PROTEIN ARGO"/>
    <property type="match status" value="1"/>
</dbReference>
<dbReference type="InterPro" id="IPR001123">
    <property type="entry name" value="LeuE-type"/>
</dbReference>
<dbReference type="Pfam" id="PF01810">
    <property type="entry name" value="LysE"/>
    <property type="match status" value="1"/>
</dbReference>
<evidence type="ECO:0000313" key="8">
    <source>
        <dbReference type="Proteomes" id="UP000233597"/>
    </source>
</evidence>
<keyword evidence="3 6" id="KW-0812">Transmembrane</keyword>
<evidence type="ECO:0000313" key="7">
    <source>
        <dbReference type="EMBL" id="PKR53354.1"/>
    </source>
</evidence>
<evidence type="ECO:0000256" key="4">
    <source>
        <dbReference type="ARBA" id="ARBA00022989"/>
    </source>
</evidence>
<keyword evidence="2" id="KW-1003">Cell membrane</keyword>
<dbReference type="GO" id="GO:0033228">
    <property type="term" value="P:cysteine export across plasma membrane"/>
    <property type="evidence" value="ECO:0007669"/>
    <property type="project" value="TreeGrafter"/>
</dbReference>
<dbReference type="OrthoDB" id="9812084at2"/>
<evidence type="ECO:0000256" key="1">
    <source>
        <dbReference type="ARBA" id="ARBA00004651"/>
    </source>
</evidence>
<feature type="transmembrane region" description="Helical" evidence="6">
    <location>
        <begin position="6"/>
        <end position="28"/>
    </location>
</feature>
<dbReference type="GO" id="GO:0005886">
    <property type="term" value="C:plasma membrane"/>
    <property type="evidence" value="ECO:0007669"/>
    <property type="project" value="UniProtKB-SubCell"/>
</dbReference>
<keyword evidence="4 6" id="KW-1133">Transmembrane helix</keyword>